<name>A0A7R8W8H0_9CRUS</name>
<dbReference type="OrthoDB" id="26681at2759"/>
<feature type="region of interest" description="Disordered" evidence="1">
    <location>
        <begin position="1905"/>
        <end position="1953"/>
    </location>
</feature>
<feature type="region of interest" description="Disordered" evidence="1">
    <location>
        <begin position="202"/>
        <end position="229"/>
    </location>
</feature>
<feature type="compositionally biased region" description="Polar residues" evidence="1">
    <location>
        <begin position="1932"/>
        <end position="1944"/>
    </location>
</feature>
<dbReference type="GO" id="GO:0016020">
    <property type="term" value="C:membrane"/>
    <property type="evidence" value="ECO:0007669"/>
    <property type="project" value="TreeGrafter"/>
</dbReference>
<feature type="compositionally biased region" description="Polar residues" evidence="1">
    <location>
        <begin position="1912"/>
        <end position="1924"/>
    </location>
</feature>
<feature type="compositionally biased region" description="Polar residues" evidence="1">
    <location>
        <begin position="1348"/>
        <end position="1360"/>
    </location>
</feature>
<sequence>MRRPTSGVLGKVSSAMPKTRTLPSLLRVQLKKLIQEQTNDALSFRAFILSFNELWDCELERRSRECSRPVEGPALNRVPDELPAALGKFLLVALENAKNHRYPPSSLSKCAAILHCLKILATNRGNIKNLAKAEFVGYFVTMASHIIPQVAEESLELMIEDEGEDLAIDAASQFLIEGCCFLQRLYDPDQKWDDFRRNQKSVTCSPPRSGASSARAASPCPSLSHAASRPPDAANDFQAHIHLQFPPIVYDAFVESKIGNKTERREVAVSLLNALGSAICGHKSNGQFLCTPATLDLLAVVLEDSESEVSVMHTAAELLSCVLINLHQELPEQRQVEVGTVVSKMAECLQLHMLAPRERSCLSTLLVGFCKCLDQPDAAELRSLVLADKGIHLMVEALRVAEAREDQELAALSLDVLRLLLKGSPGVMDQLCSATLNFQSLWATLADMGEPRMRLLEALIRLSALQDLHGDSPPFPEVITFLVAWLPGISSKESVTFVLASVRKILSVSIHSAVQLCEIGLLGTLLRVLPKLCSSTTLTTKARGDAFSILVTLGSTSVNPDELRTLFSLVHSSKEGQQAVPTSKLLFSISEMFKRGGFQNAHHFFDIQTSFDVINLQPIPKWPGFGYSFFAWIRLDNLKEVPATSAEKSLRQGRRMLYSFHTAPDSGMETFFTKDGLLLTAILCRGTMQVALLPSLPFSDGRWHSLCITHSPGSRPFVQPQLVVFVDGRESLNIQLRMPSLTESFISVCVGGESSALELLTSRTSARRPSTTTNRMAKGGQVLGQVFSTYLQPLGLPSLSALKGLGGSNDKVRPDDPFQVREYSMEEADAVWGPKQALKGQLNSIMAYSDPLTNSEVRRIHAKGAASLNLFHMEENSLAYELEHRLVFYLEARASGSTPGIRGEGGSHQVLDLSGPGKFAQTEAKIWHTLHVQDAMNCIGSVQCLFPILFHLDKAADIDLSLVAPADVESFGATSLDDEWGMLPSGSSSDGRLFSNRVAGFFVLLRHVVSISGVSQDQIQRAMGMAVVGHLLQKVHPHLLDHRLLVSLDLLVEHLKGLDNASLVSAFYQHVLFEFAIWSRGDYTFQMGQIPILSRVIRENRSVLRKKFGVQFFLDVIRQYHRTAPAMSPLDPSPPVRLALFSVVRYFLAKDPQITEIIALLRFLLANCEEEMMVDIMRDFRRFLSSKNRRDQIFLLMFEPGNAELLFSLLIERNVSVEVKVEVLEVMKILLKTDYVADRSKSSLRMLPYGPQGLFLLMRGRFTPAIATGLLEILMPSSGWNHVGILYLCHSMVRASLEARTSVTRILEAALHSTIREQTLNFLQPGWHDSIVSLLKLPPPAQPAFGSQGATHQTAGNLSASLEDEDTSLLCPETALDSSAPSGFEILDYPNRSAGAPNVASDSNGDSNPKPEMELRGSVYDERTSLFGYAGSLMAGNLQAVSSMVQEKMVDNLTPSQQVMIGEAYDSLRRKKDQVQESLGGISESAYSLGGVALRSVRSPLRVASELISSASSGALSEAAVAQPSPMYVHPASSPSRNHRQSSGETLEDLEMGSQTEADGSSTSPEDAAEEVSVHERENFVSFVSYFLATLMEGCSGDPSEPLAMWKERSVVFSALRKAMETGDHSGGLHVNGTTFQRQLLEKILEKVLQNVNPQAMSDPCIFISWIYHWLLIQEGGDEGEKMSIKFLDNLLSLIDACQFFSEKRGDETTSMTSLVLGILIWCAGATNPELSAMAAARLHFLVQTRPESDLEETAFLLDGINHLAYQAVHFASDSNGVASDSNGDSNPKPEMELRGSVYDERTSLFGYAGSLMAGNLQAVSSMVQEKMVDNLTPSQQVMIGEAYDSLRRKKDQVQESLGGISESAYSLGGVALRSVRSPLRVASELISSASSGALSEAAVAQPSPMYVHPASSPSRNHRQSSGETLEDLEMGSQTEADGSSTSPEDAAEEVSVHERENFVSFVSYFLATLMEGCSGDPSEPLAMWKERSVVFSALRKAMETGDHSGGLHVNGTTFQRQLLEKILEKVLQNVNPQAMSDPCIFISWIYHWLLIQEGGDEGEKMSIKFLDNLLSLIDACQFFSEKRGDETTSMTSLVLGILIWCAGATNPELSAMAAARLHFLVQTRPESDLEETAFLLDGINHLAYQAVHLSQIEQYSFLVPAVRSCLEKMSVSLPLDHLLPMSLSQHSAPASFYDEFRSLCTGEEWQQFIRNKKEL</sequence>
<gene>
    <name evidence="2" type="ORF">CTOB1V02_LOCUS2726</name>
</gene>
<dbReference type="GO" id="GO:0005829">
    <property type="term" value="C:cytosol"/>
    <property type="evidence" value="ECO:0007669"/>
    <property type="project" value="TreeGrafter"/>
</dbReference>
<feature type="compositionally biased region" description="Low complexity" evidence="1">
    <location>
        <begin position="204"/>
        <end position="222"/>
    </location>
</feature>
<feature type="compositionally biased region" description="Polar residues" evidence="1">
    <location>
        <begin position="1553"/>
        <end position="1565"/>
    </location>
</feature>
<dbReference type="PANTHER" id="PTHR13743:SF112">
    <property type="entry name" value="BEACH DOMAIN-CONTAINING PROTEIN"/>
    <property type="match status" value="1"/>
</dbReference>
<dbReference type="SUPFAM" id="SSF49899">
    <property type="entry name" value="Concanavalin A-like lectins/glucanases"/>
    <property type="match status" value="1"/>
</dbReference>
<dbReference type="InterPro" id="IPR050865">
    <property type="entry name" value="BEACH_Domain"/>
</dbReference>
<dbReference type="Pfam" id="PF15787">
    <property type="entry name" value="DUF4704"/>
    <property type="match status" value="1"/>
</dbReference>
<protein>
    <submittedName>
        <fullName evidence="2">Uncharacterized protein</fullName>
    </submittedName>
</protein>
<dbReference type="GO" id="GO:0019901">
    <property type="term" value="F:protein kinase binding"/>
    <property type="evidence" value="ECO:0007669"/>
    <property type="project" value="TreeGrafter"/>
</dbReference>
<proteinExistence type="predicted"/>
<reference evidence="2" key="1">
    <citation type="submission" date="2020-11" db="EMBL/GenBank/DDBJ databases">
        <authorList>
            <person name="Tran Van P."/>
        </authorList>
    </citation>
    <scope>NUCLEOTIDE SEQUENCE</scope>
</reference>
<accession>A0A7R8W8H0</accession>
<dbReference type="EMBL" id="OB660438">
    <property type="protein sequence ID" value="CAD7224773.1"/>
    <property type="molecule type" value="Genomic_DNA"/>
</dbReference>
<dbReference type="InterPro" id="IPR031570">
    <property type="entry name" value="NBEA/BDCP_DUF4704"/>
</dbReference>
<evidence type="ECO:0000256" key="1">
    <source>
        <dbReference type="SAM" id="MobiDB-lite"/>
    </source>
</evidence>
<feature type="compositionally biased region" description="Polar residues" evidence="1">
    <location>
        <begin position="1533"/>
        <end position="1545"/>
    </location>
</feature>
<dbReference type="InterPro" id="IPR013320">
    <property type="entry name" value="ConA-like_dom_sf"/>
</dbReference>
<feature type="region of interest" description="Disordered" evidence="1">
    <location>
        <begin position="1386"/>
        <end position="1413"/>
    </location>
</feature>
<dbReference type="GO" id="GO:0008104">
    <property type="term" value="P:intracellular protein localization"/>
    <property type="evidence" value="ECO:0007669"/>
    <property type="project" value="TreeGrafter"/>
</dbReference>
<evidence type="ECO:0000313" key="2">
    <source>
        <dbReference type="EMBL" id="CAD7224773.1"/>
    </source>
</evidence>
<organism evidence="2">
    <name type="scientific">Cyprideis torosa</name>
    <dbReference type="NCBI Taxonomy" id="163714"/>
    <lineage>
        <taxon>Eukaryota</taxon>
        <taxon>Metazoa</taxon>
        <taxon>Ecdysozoa</taxon>
        <taxon>Arthropoda</taxon>
        <taxon>Crustacea</taxon>
        <taxon>Oligostraca</taxon>
        <taxon>Ostracoda</taxon>
        <taxon>Podocopa</taxon>
        <taxon>Podocopida</taxon>
        <taxon>Cytherocopina</taxon>
        <taxon>Cytheroidea</taxon>
        <taxon>Cytherideidae</taxon>
        <taxon>Cyprideis</taxon>
    </lineage>
</organism>
<dbReference type="Pfam" id="PF16057">
    <property type="entry name" value="DUF4800"/>
    <property type="match status" value="1"/>
</dbReference>
<feature type="region of interest" description="Disordered" evidence="1">
    <location>
        <begin position="1526"/>
        <end position="1574"/>
    </location>
</feature>
<feature type="region of interest" description="Disordered" evidence="1">
    <location>
        <begin position="1343"/>
        <end position="1364"/>
    </location>
</feature>
<dbReference type="PANTHER" id="PTHR13743">
    <property type="entry name" value="BEIGE/BEACH-RELATED"/>
    <property type="match status" value="1"/>
</dbReference>